<reference evidence="10" key="1">
    <citation type="submission" date="2014-09" db="EMBL/GenBank/DDBJ databases">
        <authorList>
            <person name="Sauder A.B."/>
            <person name="McKenzie Q.R."/>
            <person name="Temple L.M."/>
            <person name="Alexis B.K."/>
            <person name="Al-Atrache Z."/>
            <person name="Lewis L.O."/>
            <person name="Loesser-Casey K.E."/>
            <person name="Mitchell K.J."/>
        </authorList>
    </citation>
    <scope>NUCLEOTIDE SEQUENCE [LARGE SCALE GENOMIC DNA]</scope>
</reference>
<evidence type="ECO:0000256" key="5">
    <source>
        <dbReference type="ARBA" id="ARBA00035007"/>
    </source>
</evidence>
<evidence type="ECO:0000259" key="8">
    <source>
        <dbReference type="Pfam" id="PF04095"/>
    </source>
</evidence>
<proteinExistence type="inferred from homology"/>
<dbReference type="InterPro" id="IPR036068">
    <property type="entry name" value="Nicotinate_pribotase-like_C"/>
</dbReference>
<keyword evidence="3" id="KW-0328">Glycosyltransferase</keyword>
<dbReference type="InterPro" id="IPR013785">
    <property type="entry name" value="Aldolase_TIM"/>
</dbReference>
<sequence length="495" mass="55536">MTATKNPMLRTDFYKTGHAPQYPEGTEYIYSTWTPRSNKYMPYTDGVVSWGIQGMIKEDLIEAFEYHFFNLPEIVAVHQYTRILKYSLGADKADGSRIAELHRLGYLPVRIKAVKEGTVVPLRTPMMTIENTHKDFFWVTNFLETIISNQLWQAMTSATIAYNYRKIMNEFAELTMVDPEQVKWLLHDFSMRGMGSLQTTEKSGSGHLLSFVGTDSIPAIVYLEEYYNANVETELVAGSVSATEHSVMCASADVNLDEEETFRRLLTEVYPTGIVSVVSDSFDFWDNVSRVLPNLKDVIEGRDGKLVIRPDSGVPEDILCGDPNADNEWARMGLVASLAKIFGFTVNSKGYKVLPPCIGAIYGDSITYERMQEIYSRLVAAGFSIENVVLGVGSYTYAYNTRDSLGFAMKATWAQVKGEEKLIQKNPKTDDGTKKSNKGRVAVVERDGKIVTIDNISIDDAPIEGDLLETVFEDGKLVREQSLSEVREILASYTK</sequence>
<dbReference type="NCBIfam" id="NF006629">
    <property type="entry name" value="PRK09198.1"/>
    <property type="match status" value="1"/>
</dbReference>
<dbReference type="RefSeq" id="YP_009036514.1">
    <property type="nucleotide sequence ID" value="NC_024213.1"/>
</dbReference>
<keyword evidence="2" id="KW-0662">Pyridine nucleotide biosynthesis</keyword>
<dbReference type="SUPFAM" id="SSF51690">
    <property type="entry name" value="Nicotinate/Quinolinate PRTase C-terminal domain-like"/>
    <property type="match status" value="1"/>
</dbReference>
<evidence type="ECO:0000256" key="4">
    <source>
        <dbReference type="ARBA" id="ARBA00022679"/>
    </source>
</evidence>
<dbReference type="EMBL" id="KJ489399">
    <property type="protein sequence ID" value="AHZ10083.1"/>
    <property type="molecule type" value="Genomic_DNA"/>
</dbReference>
<dbReference type="GO" id="GO:0047280">
    <property type="term" value="F:nicotinamide phosphoribosyltransferase activity"/>
    <property type="evidence" value="ECO:0007669"/>
    <property type="project" value="UniProtKB-EC"/>
</dbReference>
<dbReference type="GO" id="GO:0009435">
    <property type="term" value="P:NAD+ biosynthetic process"/>
    <property type="evidence" value="ECO:0007669"/>
    <property type="project" value="InterPro"/>
</dbReference>
<evidence type="ECO:0000256" key="1">
    <source>
        <dbReference type="ARBA" id="ARBA00010897"/>
    </source>
</evidence>
<accession>A0A024B255</accession>
<dbReference type="InterPro" id="IPR041525">
    <property type="entry name" value="N/Namide_PRibTrfase"/>
</dbReference>
<evidence type="ECO:0000313" key="9">
    <source>
        <dbReference type="EMBL" id="AHZ10083.1"/>
    </source>
</evidence>
<comment type="pathway">
    <text evidence="5">Cofactor biosynthesis; NAD(+) biosynthesis; nicotinamide D-ribonucleotide from 5-phospho-alpha-D-ribose 1-diphosphate and nicotinamide: step 1/1.</text>
</comment>
<protein>
    <recommendedName>
        <fullName evidence="7">Nicotinamide phosphoribosyltransferase</fullName>
        <ecNumber evidence="6">2.4.2.12</ecNumber>
    </recommendedName>
</protein>
<keyword evidence="4 9" id="KW-0808">Transferase</keyword>
<dbReference type="PANTHER" id="PTHR43816:SF1">
    <property type="entry name" value="NICOTINAMIDE PHOSPHORIBOSYLTRANSFERASE"/>
    <property type="match status" value="1"/>
</dbReference>
<dbReference type="Pfam" id="PF04095">
    <property type="entry name" value="NAPRTase"/>
    <property type="match status" value="1"/>
</dbReference>
<dbReference type="GeneID" id="19526065"/>
<evidence type="ECO:0000256" key="6">
    <source>
        <dbReference type="ARBA" id="ARBA00035024"/>
    </source>
</evidence>
<name>A0A024B255_9CAUD</name>
<keyword evidence="10" id="KW-1185">Reference proteome</keyword>
<organism evidence="9 10">
    <name type="scientific">Bacillus phage Hakuna</name>
    <dbReference type="NCBI Taxonomy" id="1486659"/>
    <lineage>
        <taxon>Viruses</taxon>
        <taxon>Duplodnaviria</taxon>
        <taxon>Heunggongvirae</taxon>
        <taxon>Uroviricota</taxon>
        <taxon>Caudoviricetes</taxon>
        <taxon>Herelleviridae</taxon>
        <taxon>Bastillevirinae</taxon>
        <taxon>Wphvirus</taxon>
        <taxon>Wphvirus hakuna</taxon>
    </lineage>
</organism>
<dbReference type="Gene3D" id="3.20.20.70">
    <property type="entry name" value="Aldolase class I"/>
    <property type="match status" value="1"/>
</dbReference>
<evidence type="ECO:0000256" key="2">
    <source>
        <dbReference type="ARBA" id="ARBA00022642"/>
    </source>
</evidence>
<dbReference type="KEGG" id="vg:19526065"/>
<evidence type="ECO:0000313" key="10">
    <source>
        <dbReference type="Proteomes" id="UP000026900"/>
    </source>
</evidence>
<comment type="similarity">
    <text evidence="1">Belongs to the NAPRTase family.</text>
</comment>
<dbReference type="EC" id="2.4.2.12" evidence="6"/>
<dbReference type="Proteomes" id="UP000026900">
    <property type="component" value="Segment"/>
</dbReference>
<feature type="domain" description="Nicotinate/nicotinamide phosphoribosyltransferase" evidence="8">
    <location>
        <begin position="186"/>
        <end position="474"/>
    </location>
</feature>
<dbReference type="PANTHER" id="PTHR43816">
    <property type="entry name" value="NICOTINAMIDE PHOSPHORIBOSYLTRANSFERASE"/>
    <property type="match status" value="1"/>
</dbReference>
<dbReference type="PIRSF" id="PIRSF005943">
    <property type="entry name" value="NMPRT"/>
    <property type="match status" value="1"/>
</dbReference>
<evidence type="ECO:0000256" key="7">
    <source>
        <dbReference type="ARBA" id="ARBA00035036"/>
    </source>
</evidence>
<evidence type="ECO:0000256" key="3">
    <source>
        <dbReference type="ARBA" id="ARBA00022676"/>
    </source>
</evidence>
<dbReference type="InterPro" id="IPR016471">
    <property type="entry name" value="Nicotinamide_PRibTrfase"/>
</dbReference>